<sequence>MSFTLIVEIKIPNVSKRRVNKEDHLSPFIKPIDKVAQWIWGHSILIYSDLIIRSLLR</sequence>
<dbReference type="EMBL" id="HACA01025772">
    <property type="protein sequence ID" value="CDW43133.1"/>
    <property type="molecule type" value="Transcribed_RNA"/>
</dbReference>
<accession>A0A0K2UXY8</accession>
<reference evidence="1" key="1">
    <citation type="submission" date="2014-05" db="EMBL/GenBank/DDBJ databases">
        <authorList>
            <person name="Chronopoulou M."/>
        </authorList>
    </citation>
    <scope>NUCLEOTIDE SEQUENCE</scope>
    <source>
        <tissue evidence="1">Whole organism</tissue>
    </source>
</reference>
<dbReference type="AlphaFoldDB" id="A0A0K2UXY8"/>
<proteinExistence type="predicted"/>
<name>A0A0K2UXY8_LEPSM</name>
<organism evidence="1">
    <name type="scientific">Lepeophtheirus salmonis</name>
    <name type="common">Salmon louse</name>
    <name type="synonym">Caligus salmonis</name>
    <dbReference type="NCBI Taxonomy" id="72036"/>
    <lineage>
        <taxon>Eukaryota</taxon>
        <taxon>Metazoa</taxon>
        <taxon>Ecdysozoa</taxon>
        <taxon>Arthropoda</taxon>
        <taxon>Crustacea</taxon>
        <taxon>Multicrustacea</taxon>
        <taxon>Hexanauplia</taxon>
        <taxon>Copepoda</taxon>
        <taxon>Siphonostomatoida</taxon>
        <taxon>Caligidae</taxon>
        <taxon>Lepeophtheirus</taxon>
    </lineage>
</organism>
<protein>
    <submittedName>
        <fullName evidence="1">Uncharacterized protein</fullName>
    </submittedName>
</protein>
<evidence type="ECO:0000313" key="1">
    <source>
        <dbReference type="EMBL" id="CDW43133.1"/>
    </source>
</evidence>